<dbReference type="AlphaFoldDB" id="A0A8S4AKK7"/>
<evidence type="ECO:0000259" key="4">
    <source>
        <dbReference type="PROSITE" id="PS50853"/>
    </source>
</evidence>
<accession>A0A8S4AKK7</accession>
<evidence type="ECO:0000256" key="2">
    <source>
        <dbReference type="SAM" id="MobiDB-lite"/>
    </source>
</evidence>
<feature type="region of interest" description="Disordered" evidence="2">
    <location>
        <begin position="97"/>
        <end position="119"/>
    </location>
</feature>
<keyword evidence="6" id="KW-1185">Reference proteome</keyword>
<reference evidence="5" key="1">
    <citation type="submission" date="2021-05" db="EMBL/GenBank/DDBJ databases">
        <authorList>
            <person name="Tigano A."/>
        </authorList>
    </citation>
    <scope>NUCLEOTIDE SEQUENCE</scope>
</reference>
<dbReference type="Pfam" id="PF00041">
    <property type="entry name" value="fn3"/>
    <property type="match status" value="1"/>
</dbReference>
<organism evidence="5 6">
    <name type="scientific">Menidia menidia</name>
    <name type="common">Atlantic silverside</name>
    <dbReference type="NCBI Taxonomy" id="238744"/>
    <lineage>
        <taxon>Eukaryota</taxon>
        <taxon>Metazoa</taxon>
        <taxon>Chordata</taxon>
        <taxon>Craniata</taxon>
        <taxon>Vertebrata</taxon>
        <taxon>Euteleostomi</taxon>
        <taxon>Actinopterygii</taxon>
        <taxon>Neopterygii</taxon>
        <taxon>Teleostei</taxon>
        <taxon>Neoteleostei</taxon>
        <taxon>Acanthomorphata</taxon>
        <taxon>Ovalentaria</taxon>
        <taxon>Atherinomorphae</taxon>
        <taxon>Atheriniformes</taxon>
        <taxon>Atherinopsidae</taxon>
        <taxon>Menidiinae</taxon>
        <taxon>Menidia</taxon>
    </lineage>
</organism>
<feature type="chain" id="PRO_5035733549" evidence="3">
    <location>
        <begin position="23"/>
        <end position="119"/>
    </location>
</feature>
<keyword evidence="1" id="KW-0677">Repeat</keyword>
<dbReference type="SMART" id="SM00060">
    <property type="entry name" value="FN3"/>
    <property type="match status" value="1"/>
</dbReference>
<keyword evidence="3" id="KW-0732">Signal</keyword>
<dbReference type="PANTHER" id="PTHR46708">
    <property type="entry name" value="TENASCIN"/>
    <property type="match status" value="1"/>
</dbReference>
<evidence type="ECO:0000313" key="6">
    <source>
        <dbReference type="Proteomes" id="UP000677803"/>
    </source>
</evidence>
<proteinExistence type="predicted"/>
<comment type="caution">
    <text evidence="5">The sequence shown here is derived from an EMBL/GenBank/DDBJ whole genome shotgun (WGS) entry which is preliminary data.</text>
</comment>
<gene>
    <name evidence="5" type="ORF">MMEN_LOCUS6100</name>
</gene>
<evidence type="ECO:0000256" key="3">
    <source>
        <dbReference type="SAM" id="SignalP"/>
    </source>
</evidence>
<dbReference type="EMBL" id="CAJRST010005557">
    <property type="protein sequence ID" value="CAG5888133.1"/>
    <property type="molecule type" value="Genomic_DNA"/>
</dbReference>
<dbReference type="Proteomes" id="UP000677803">
    <property type="component" value="Unassembled WGS sequence"/>
</dbReference>
<dbReference type="Gene3D" id="2.60.40.10">
    <property type="entry name" value="Immunoglobulins"/>
    <property type="match status" value="1"/>
</dbReference>
<evidence type="ECO:0000256" key="1">
    <source>
        <dbReference type="ARBA" id="ARBA00022737"/>
    </source>
</evidence>
<evidence type="ECO:0000313" key="5">
    <source>
        <dbReference type="EMBL" id="CAG5888133.1"/>
    </source>
</evidence>
<dbReference type="InterPro" id="IPR013783">
    <property type="entry name" value="Ig-like_fold"/>
</dbReference>
<dbReference type="SUPFAM" id="SSF49265">
    <property type="entry name" value="Fibronectin type III"/>
    <property type="match status" value="1"/>
</dbReference>
<sequence>MFESGSCCVMLIILFFLSPVSPPRRFRVKVLSPKKLDVSWKEPKGEFESYKVIYATKPGGEQKVVQLSKQKTKLIIEDFDASKEYSFKITALKGAQESKPLKGKHEGKRPTRARFEATL</sequence>
<dbReference type="OrthoDB" id="18894at2759"/>
<dbReference type="PROSITE" id="PS50853">
    <property type="entry name" value="FN3"/>
    <property type="match status" value="1"/>
</dbReference>
<dbReference type="PANTHER" id="PTHR46708:SF2">
    <property type="entry name" value="FIBRONECTIN TYPE-III DOMAIN-CONTAINING PROTEIN"/>
    <property type="match status" value="1"/>
</dbReference>
<feature type="signal peptide" evidence="3">
    <location>
        <begin position="1"/>
        <end position="22"/>
    </location>
</feature>
<name>A0A8S4AKK7_9TELE</name>
<dbReference type="InterPro" id="IPR036116">
    <property type="entry name" value="FN3_sf"/>
</dbReference>
<dbReference type="InterPro" id="IPR003961">
    <property type="entry name" value="FN3_dom"/>
</dbReference>
<protein>
    <submittedName>
        <fullName evidence="5">(Atlantic silverside) hypothetical protein</fullName>
    </submittedName>
</protein>
<dbReference type="CDD" id="cd00063">
    <property type="entry name" value="FN3"/>
    <property type="match status" value="1"/>
</dbReference>
<dbReference type="InterPro" id="IPR050991">
    <property type="entry name" value="ECM_Regulatory_Proteins"/>
</dbReference>
<feature type="domain" description="Fibronectin type-III" evidence="4">
    <location>
        <begin position="22"/>
        <end position="114"/>
    </location>
</feature>